<dbReference type="PANTHER" id="PTHR31009">
    <property type="entry name" value="S-ADENOSYL-L-METHIONINE:CARBOXYL METHYLTRANSFERASE FAMILY PROTEIN"/>
    <property type="match status" value="1"/>
</dbReference>
<protein>
    <submittedName>
        <fullName evidence="5">SAM dependent carboxyl methyltransferase</fullName>
    </submittedName>
</protein>
<evidence type="ECO:0000256" key="4">
    <source>
        <dbReference type="ARBA" id="ARBA00022842"/>
    </source>
</evidence>
<dbReference type="InterPro" id="IPR029063">
    <property type="entry name" value="SAM-dependent_MTases_sf"/>
</dbReference>
<dbReference type="KEGG" id="qsa:O6P43_032482"/>
<dbReference type="GO" id="GO:0008168">
    <property type="term" value="F:methyltransferase activity"/>
    <property type="evidence" value="ECO:0007669"/>
    <property type="project" value="UniProtKB-KW"/>
</dbReference>
<dbReference type="GO" id="GO:0046872">
    <property type="term" value="F:metal ion binding"/>
    <property type="evidence" value="ECO:0007669"/>
    <property type="project" value="UniProtKB-KW"/>
</dbReference>
<name>A0AAD7KQ63_QUISA</name>
<evidence type="ECO:0000256" key="3">
    <source>
        <dbReference type="ARBA" id="ARBA00022723"/>
    </source>
</evidence>
<dbReference type="Gene3D" id="1.10.1200.270">
    <property type="entry name" value="Methyltransferase, alpha-helical capping domain"/>
    <property type="match status" value="1"/>
</dbReference>
<gene>
    <name evidence="5" type="ORF">O6P43_032482</name>
</gene>
<dbReference type="EMBL" id="JARAOO010000014">
    <property type="protein sequence ID" value="KAJ7942865.1"/>
    <property type="molecule type" value="Genomic_DNA"/>
</dbReference>
<comment type="caution">
    <text evidence="5">The sequence shown here is derived from an EMBL/GenBank/DDBJ whole genome shotgun (WGS) entry which is preliminary data.</text>
</comment>
<keyword evidence="1 5" id="KW-0489">Methyltransferase</keyword>
<accession>A0AAD7KQ63</accession>
<organism evidence="5 6">
    <name type="scientific">Quillaja saponaria</name>
    <name type="common">Soap bark tree</name>
    <dbReference type="NCBI Taxonomy" id="32244"/>
    <lineage>
        <taxon>Eukaryota</taxon>
        <taxon>Viridiplantae</taxon>
        <taxon>Streptophyta</taxon>
        <taxon>Embryophyta</taxon>
        <taxon>Tracheophyta</taxon>
        <taxon>Spermatophyta</taxon>
        <taxon>Magnoliopsida</taxon>
        <taxon>eudicotyledons</taxon>
        <taxon>Gunneridae</taxon>
        <taxon>Pentapetalae</taxon>
        <taxon>rosids</taxon>
        <taxon>fabids</taxon>
        <taxon>Fabales</taxon>
        <taxon>Quillajaceae</taxon>
        <taxon>Quillaja</taxon>
    </lineage>
</organism>
<dbReference type="GO" id="GO:0032259">
    <property type="term" value="P:methylation"/>
    <property type="evidence" value="ECO:0007669"/>
    <property type="project" value="UniProtKB-KW"/>
</dbReference>
<evidence type="ECO:0000256" key="1">
    <source>
        <dbReference type="ARBA" id="ARBA00022603"/>
    </source>
</evidence>
<dbReference type="InterPro" id="IPR042086">
    <property type="entry name" value="MeTrfase_capping"/>
</dbReference>
<proteinExistence type="predicted"/>
<dbReference type="InterPro" id="IPR005299">
    <property type="entry name" value="MeTrfase_7"/>
</dbReference>
<evidence type="ECO:0000256" key="2">
    <source>
        <dbReference type="ARBA" id="ARBA00022679"/>
    </source>
</evidence>
<dbReference type="SUPFAM" id="SSF53335">
    <property type="entry name" value="S-adenosyl-L-methionine-dependent methyltransferases"/>
    <property type="match status" value="1"/>
</dbReference>
<reference evidence="5" key="1">
    <citation type="journal article" date="2023" name="Science">
        <title>Elucidation of the pathway for biosynthesis of saponin adjuvants from the soapbark tree.</title>
        <authorList>
            <person name="Reed J."/>
            <person name="Orme A."/>
            <person name="El-Demerdash A."/>
            <person name="Owen C."/>
            <person name="Martin L.B.B."/>
            <person name="Misra R.C."/>
            <person name="Kikuchi S."/>
            <person name="Rejzek M."/>
            <person name="Martin A.C."/>
            <person name="Harkess A."/>
            <person name="Leebens-Mack J."/>
            <person name="Louveau T."/>
            <person name="Stephenson M.J."/>
            <person name="Osbourn A."/>
        </authorList>
    </citation>
    <scope>NUCLEOTIDE SEQUENCE</scope>
    <source>
        <strain evidence="5">S10</strain>
    </source>
</reference>
<dbReference type="Pfam" id="PF03492">
    <property type="entry name" value="Methyltransf_7"/>
    <property type="match status" value="1"/>
</dbReference>
<keyword evidence="4" id="KW-0460">Magnesium</keyword>
<evidence type="ECO:0000313" key="5">
    <source>
        <dbReference type="EMBL" id="KAJ7942865.1"/>
    </source>
</evidence>
<keyword evidence="6" id="KW-1185">Reference proteome</keyword>
<sequence length="147" mass="16437">MQPNLPRTFLEARSKEYVVGGMMVLIMPGIANGFPHSDDPVGLMFDFLGSSLIDMVKEGFISEDQVDSFNLPVYTASVREMTDLVEKNGCFSIEIIDLTNSHSLNGTSRNGQDCTMHLRASMEGIISKHFGSEIIDELFDRFHKKTQ</sequence>
<keyword evidence="2" id="KW-0808">Transferase</keyword>
<dbReference type="Gene3D" id="3.40.50.150">
    <property type="entry name" value="Vaccinia Virus protein VP39"/>
    <property type="match status" value="1"/>
</dbReference>
<dbReference type="AlphaFoldDB" id="A0AAD7KQ63"/>
<dbReference type="Proteomes" id="UP001163823">
    <property type="component" value="Chromosome 14"/>
</dbReference>
<evidence type="ECO:0000313" key="6">
    <source>
        <dbReference type="Proteomes" id="UP001163823"/>
    </source>
</evidence>
<keyword evidence="3" id="KW-0479">Metal-binding</keyword>